<dbReference type="InterPro" id="IPR016024">
    <property type="entry name" value="ARM-type_fold"/>
</dbReference>
<keyword evidence="2" id="KW-1185">Reference proteome</keyword>
<dbReference type="InterPro" id="IPR011989">
    <property type="entry name" value="ARM-like"/>
</dbReference>
<protein>
    <recommendedName>
        <fullName evidence="3">Condensin complex subunit 1 C-terminal domain-containing protein</fullName>
    </recommendedName>
</protein>
<gene>
    <name evidence="1" type="ORF">DILT_LOCUS17221</name>
</gene>
<evidence type="ECO:0000313" key="2">
    <source>
        <dbReference type="Proteomes" id="UP000281553"/>
    </source>
</evidence>
<name>A0A3P7NAI1_DIBLA</name>
<evidence type="ECO:0008006" key="3">
    <source>
        <dbReference type="Google" id="ProtNLM"/>
    </source>
</evidence>
<proteinExistence type="predicted"/>
<reference evidence="1 2" key="1">
    <citation type="submission" date="2018-11" db="EMBL/GenBank/DDBJ databases">
        <authorList>
            <consortium name="Pathogen Informatics"/>
        </authorList>
    </citation>
    <scope>NUCLEOTIDE SEQUENCE [LARGE SCALE GENOMIC DNA]</scope>
</reference>
<accession>A0A3P7NAI1</accession>
<dbReference type="AlphaFoldDB" id="A0A3P7NAI1"/>
<dbReference type="SUPFAM" id="SSF48371">
    <property type="entry name" value="ARM repeat"/>
    <property type="match status" value="1"/>
</dbReference>
<organism evidence="1 2">
    <name type="scientific">Dibothriocephalus latus</name>
    <name type="common">Fish tapeworm</name>
    <name type="synonym">Diphyllobothrium latum</name>
    <dbReference type="NCBI Taxonomy" id="60516"/>
    <lineage>
        <taxon>Eukaryota</taxon>
        <taxon>Metazoa</taxon>
        <taxon>Spiralia</taxon>
        <taxon>Lophotrochozoa</taxon>
        <taxon>Platyhelminthes</taxon>
        <taxon>Cestoda</taxon>
        <taxon>Eucestoda</taxon>
        <taxon>Diphyllobothriidea</taxon>
        <taxon>Diphyllobothriidae</taxon>
        <taxon>Dibothriocephalus</taxon>
    </lineage>
</organism>
<dbReference type="Proteomes" id="UP000281553">
    <property type="component" value="Unassembled WGS sequence"/>
</dbReference>
<dbReference type="Gene3D" id="1.25.10.10">
    <property type="entry name" value="Leucine-rich Repeat Variant"/>
    <property type="match status" value="1"/>
</dbReference>
<dbReference type="EMBL" id="UYRU01090145">
    <property type="protein sequence ID" value="VDN37070.1"/>
    <property type="molecule type" value="Genomic_DNA"/>
</dbReference>
<feature type="non-terminal residue" evidence="1">
    <location>
        <position position="162"/>
    </location>
</feature>
<sequence>MPISLRKTLDAMSDILGKLLIVGTSDPDPDVRQCVFNCLDFHFDNYVAQSNHLSSLFVALNDEVFAIRCLVMQCLGRLSEINPACVQPTLRKALLGPTFAVPSLNSSVRIVLPEAFAFNLSMSGHPFFQLLIDLSDSGSSRNKEESASLLAILVATSPRFVA</sequence>
<dbReference type="OrthoDB" id="2250022at2759"/>
<evidence type="ECO:0000313" key="1">
    <source>
        <dbReference type="EMBL" id="VDN37070.1"/>
    </source>
</evidence>